<reference evidence="8 9" key="1">
    <citation type="submission" date="2013-03" db="EMBL/GenBank/DDBJ databases">
        <title>The Genome Sequence of Exophiala aquamarina CBS 119918.</title>
        <authorList>
            <consortium name="The Broad Institute Genomics Platform"/>
            <person name="Cuomo C."/>
            <person name="de Hoog S."/>
            <person name="Gorbushina A."/>
            <person name="Walker B."/>
            <person name="Young S.K."/>
            <person name="Zeng Q."/>
            <person name="Gargeya S."/>
            <person name="Fitzgerald M."/>
            <person name="Haas B."/>
            <person name="Abouelleil A."/>
            <person name="Allen A.W."/>
            <person name="Alvarado L."/>
            <person name="Arachchi H.M."/>
            <person name="Berlin A.M."/>
            <person name="Chapman S.B."/>
            <person name="Gainer-Dewar J."/>
            <person name="Goldberg J."/>
            <person name="Griggs A."/>
            <person name="Gujja S."/>
            <person name="Hansen M."/>
            <person name="Howarth C."/>
            <person name="Imamovic A."/>
            <person name="Ireland A."/>
            <person name="Larimer J."/>
            <person name="McCowan C."/>
            <person name="Murphy C."/>
            <person name="Pearson M."/>
            <person name="Poon T.W."/>
            <person name="Priest M."/>
            <person name="Roberts A."/>
            <person name="Saif S."/>
            <person name="Shea T."/>
            <person name="Sisk P."/>
            <person name="Sykes S."/>
            <person name="Wortman J."/>
            <person name="Nusbaum C."/>
            <person name="Birren B."/>
        </authorList>
    </citation>
    <scope>NUCLEOTIDE SEQUENCE [LARGE SCALE GENOMIC DNA]</scope>
    <source>
        <strain evidence="8 9">CBS 119918</strain>
    </source>
</reference>
<dbReference type="GeneID" id="25278835"/>
<dbReference type="InterPro" id="IPR001138">
    <property type="entry name" value="Zn2Cys6_DnaBD"/>
</dbReference>
<evidence type="ECO:0000256" key="3">
    <source>
        <dbReference type="ARBA" id="ARBA00023125"/>
    </source>
</evidence>
<evidence type="ECO:0000256" key="5">
    <source>
        <dbReference type="ARBA" id="ARBA00023242"/>
    </source>
</evidence>
<keyword evidence="5" id="KW-0539">Nucleus</keyword>
<comment type="caution">
    <text evidence="8">The sequence shown here is derived from an EMBL/GenBank/DDBJ whole genome shotgun (WGS) entry which is preliminary data.</text>
</comment>
<keyword evidence="9" id="KW-1185">Reference proteome</keyword>
<evidence type="ECO:0000259" key="7">
    <source>
        <dbReference type="PROSITE" id="PS50048"/>
    </source>
</evidence>
<dbReference type="GO" id="GO:0000976">
    <property type="term" value="F:transcription cis-regulatory region binding"/>
    <property type="evidence" value="ECO:0007669"/>
    <property type="project" value="TreeGrafter"/>
</dbReference>
<evidence type="ECO:0000256" key="1">
    <source>
        <dbReference type="ARBA" id="ARBA00004123"/>
    </source>
</evidence>
<keyword evidence="3" id="KW-0238">DNA-binding</keyword>
<keyword evidence="4" id="KW-0804">Transcription</keyword>
<sequence length="541" mass="60695">MSLRLSSLDPNEPRAGKDCRSCNRRRIKCDRSLPTCKKCALKDLQCPGYGLRIQWGQGVASRGKLTGKTLPVLDANSTGSVDYNDSPKSSTPPESLGSRDENLESSPVPVPPGLRRAFEAAANGQSLLGGSANLDGDLTPDQIPLYVQDPIVQQLLHHYDKEVAAVMPWVDGPRNTWRTVIIPLGMESPSLLLAILALAAEHYTSKMGSTWSKQHGVSSSHYRDKSLKLLAQNLRCEMSEGASTPHQEPPSAMLATILILCNLEMIRSDSSVWSVHWKAARTITRRWTSPHHHHSASSTLDSICQLLIKEAFSYDVFASSTTFDNDDQIPSSVLCEDDEAAFTEWMRIIQEVTTSERYRYKLRSKGGANDRPPTPPMDIATLQRGFEYARQRSLHFEKAMDFGSSELHRDFGILISIFHFAGLLYSFRALLDTTGVRMHTTMQQLVQSTIHHINQIEVRSAFQHDFVWPLFIVGTESRDSIELQDFVESRLLEAMSSTGFSNCYPALQFLQRFWGTQPETTPDWLQFARQESARGFTFLVI</sequence>
<dbReference type="GO" id="GO:0008270">
    <property type="term" value="F:zinc ion binding"/>
    <property type="evidence" value="ECO:0007669"/>
    <property type="project" value="InterPro"/>
</dbReference>
<dbReference type="RefSeq" id="XP_013261648.1">
    <property type="nucleotide sequence ID" value="XM_013406194.1"/>
</dbReference>
<proteinExistence type="predicted"/>
<dbReference type="SUPFAM" id="SSF57701">
    <property type="entry name" value="Zn2/Cys6 DNA-binding domain"/>
    <property type="match status" value="1"/>
</dbReference>
<dbReference type="CDD" id="cd00067">
    <property type="entry name" value="GAL4"/>
    <property type="match status" value="1"/>
</dbReference>
<gene>
    <name evidence="8" type="ORF">A1O9_03901</name>
</gene>
<keyword evidence="2" id="KW-0805">Transcription regulation</keyword>
<evidence type="ECO:0000313" key="9">
    <source>
        <dbReference type="Proteomes" id="UP000027920"/>
    </source>
</evidence>
<dbReference type="PROSITE" id="PS50048">
    <property type="entry name" value="ZN2_CY6_FUNGAL_2"/>
    <property type="match status" value="1"/>
</dbReference>
<evidence type="ECO:0000256" key="2">
    <source>
        <dbReference type="ARBA" id="ARBA00023015"/>
    </source>
</evidence>
<dbReference type="GO" id="GO:0005634">
    <property type="term" value="C:nucleus"/>
    <property type="evidence" value="ECO:0007669"/>
    <property type="project" value="UniProtKB-SubCell"/>
</dbReference>
<dbReference type="OrthoDB" id="3251668at2759"/>
<dbReference type="GO" id="GO:0000981">
    <property type="term" value="F:DNA-binding transcription factor activity, RNA polymerase II-specific"/>
    <property type="evidence" value="ECO:0007669"/>
    <property type="project" value="InterPro"/>
</dbReference>
<evidence type="ECO:0000313" key="8">
    <source>
        <dbReference type="EMBL" id="KEF59058.1"/>
    </source>
</evidence>
<dbReference type="Gene3D" id="4.10.240.10">
    <property type="entry name" value="Zn(2)-C6 fungal-type DNA-binding domain"/>
    <property type="match status" value="1"/>
</dbReference>
<feature type="domain" description="Zn(2)-C6 fungal-type" evidence="7">
    <location>
        <begin position="18"/>
        <end position="46"/>
    </location>
</feature>
<comment type="subcellular location">
    <subcellularLocation>
        <location evidence="1">Nucleus</location>
    </subcellularLocation>
</comment>
<dbReference type="VEuPathDB" id="FungiDB:A1O9_03901"/>
<protein>
    <recommendedName>
        <fullName evidence="7">Zn(2)-C6 fungal-type domain-containing protein</fullName>
    </recommendedName>
</protein>
<dbReference type="GO" id="GO:0045944">
    <property type="term" value="P:positive regulation of transcription by RNA polymerase II"/>
    <property type="evidence" value="ECO:0007669"/>
    <property type="project" value="TreeGrafter"/>
</dbReference>
<feature type="region of interest" description="Disordered" evidence="6">
    <location>
        <begin position="70"/>
        <end position="113"/>
    </location>
</feature>
<accession>A0A072PIA9</accession>
<dbReference type="InterPro" id="IPR021858">
    <property type="entry name" value="Fun_TF"/>
</dbReference>
<dbReference type="Pfam" id="PF00172">
    <property type="entry name" value="Zn_clus"/>
    <property type="match status" value="1"/>
</dbReference>
<dbReference type="PANTHER" id="PTHR37534:SF49">
    <property type="entry name" value="LYSINE BIOSYNTHESIS REGULATORY PROTEIN LYS14"/>
    <property type="match status" value="1"/>
</dbReference>
<name>A0A072PIA9_9EURO</name>
<organism evidence="8 9">
    <name type="scientific">Exophiala aquamarina CBS 119918</name>
    <dbReference type="NCBI Taxonomy" id="1182545"/>
    <lineage>
        <taxon>Eukaryota</taxon>
        <taxon>Fungi</taxon>
        <taxon>Dikarya</taxon>
        <taxon>Ascomycota</taxon>
        <taxon>Pezizomycotina</taxon>
        <taxon>Eurotiomycetes</taxon>
        <taxon>Chaetothyriomycetidae</taxon>
        <taxon>Chaetothyriales</taxon>
        <taxon>Herpotrichiellaceae</taxon>
        <taxon>Exophiala</taxon>
    </lineage>
</organism>
<dbReference type="HOGENOM" id="CLU_036330_1_1_1"/>
<dbReference type="Proteomes" id="UP000027920">
    <property type="component" value="Unassembled WGS sequence"/>
</dbReference>
<dbReference type="InterPro" id="IPR036864">
    <property type="entry name" value="Zn2-C6_fun-type_DNA-bd_sf"/>
</dbReference>
<dbReference type="AlphaFoldDB" id="A0A072PIA9"/>
<dbReference type="PANTHER" id="PTHR37534">
    <property type="entry name" value="TRANSCRIPTIONAL ACTIVATOR PROTEIN UGA3"/>
    <property type="match status" value="1"/>
</dbReference>
<dbReference type="EMBL" id="AMGV01000003">
    <property type="protein sequence ID" value="KEF59058.1"/>
    <property type="molecule type" value="Genomic_DNA"/>
</dbReference>
<evidence type="ECO:0000256" key="4">
    <source>
        <dbReference type="ARBA" id="ARBA00023163"/>
    </source>
</evidence>
<evidence type="ECO:0000256" key="6">
    <source>
        <dbReference type="SAM" id="MobiDB-lite"/>
    </source>
</evidence>
<feature type="compositionally biased region" description="Polar residues" evidence="6">
    <location>
        <begin position="75"/>
        <end position="93"/>
    </location>
</feature>
<dbReference type="Pfam" id="PF11951">
    <property type="entry name" value="Fungal_trans_2"/>
    <property type="match status" value="1"/>
</dbReference>